<protein>
    <submittedName>
        <fullName evidence="1">DUF2971 domain-containing protein</fullName>
    </submittedName>
</protein>
<organism evidence="1 2">
    <name type="scientific">Pseudomonas jessenii</name>
    <dbReference type="NCBI Taxonomy" id="77298"/>
    <lineage>
        <taxon>Bacteria</taxon>
        <taxon>Pseudomonadati</taxon>
        <taxon>Pseudomonadota</taxon>
        <taxon>Gammaproteobacteria</taxon>
        <taxon>Pseudomonadales</taxon>
        <taxon>Pseudomonadaceae</taxon>
        <taxon>Pseudomonas</taxon>
    </lineage>
</organism>
<comment type="caution">
    <text evidence="1">The sequence shown here is derived from an EMBL/GenBank/DDBJ whole genome shotgun (WGS) entry which is preliminary data.</text>
</comment>
<evidence type="ECO:0000313" key="1">
    <source>
        <dbReference type="EMBL" id="TNB92213.1"/>
    </source>
</evidence>
<dbReference type="AlphaFoldDB" id="A0A5C4KTN2"/>
<dbReference type="Pfam" id="PF11185">
    <property type="entry name" value="DUF2971"/>
    <property type="match status" value="1"/>
</dbReference>
<dbReference type="InterPro" id="IPR021352">
    <property type="entry name" value="DUF2971"/>
</dbReference>
<keyword evidence="2" id="KW-1185">Reference proteome</keyword>
<dbReference type="RefSeq" id="WP_139055415.1">
    <property type="nucleotide sequence ID" value="NZ_VDDB01000017.1"/>
</dbReference>
<sequence>MEVMLSIKPTMLYRTMDFSRFVQIFENEELYFVNPSVWDDPYEERIKHSKNHALFAQCWCQLGISDAMWRIYSQNGMGVRISTTKEKLESALKSLAKEKNYKYRVRKVVYKSQKKFEIEAAKIAKELSQDFNIHRAVDMLYLKRDAFRHESEWRATLFFPNEKDIGGAKAIKLPIDPHSFIDRILLDPRAPDELVDAFKFYFKNKVKFRGEVVRSQLYKAPRQLKVEYDDISIEDL</sequence>
<dbReference type="Proteomes" id="UP000306272">
    <property type="component" value="Unassembled WGS sequence"/>
</dbReference>
<name>A0A5C4KTN2_PSEJE</name>
<gene>
    <name evidence="1" type="ORF">FHG55_22910</name>
</gene>
<evidence type="ECO:0000313" key="2">
    <source>
        <dbReference type="Proteomes" id="UP000306272"/>
    </source>
</evidence>
<dbReference type="EMBL" id="VDDB01000017">
    <property type="protein sequence ID" value="TNB92213.1"/>
    <property type="molecule type" value="Genomic_DNA"/>
</dbReference>
<reference evidence="1" key="1">
    <citation type="submission" date="2019-06" db="EMBL/GenBank/DDBJ databases">
        <title>Pseudomonas-derived Butenolides : (Bio)synthesis of Styrolides.</title>
        <authorList>
            <person name="Klapper M."/>
            <person name="Chowdhury S."/>
            <person name="Stallforth P."/>
        </authorList>
    </citation>
    <scope>NUCLEOTIDE SEQUENCE [LARGE SCALE GENOMIC DNA]</scope>
    <source>
        <strain evidence="1">EC-S101</strain>
    </source>
</reference>
<accession>A0A5C4KTN2</accession>
<proteinExistence type="predicted"/>